<keyword evidence="1" id="KW-1133">Transmembrane helix</keyword>
<evidence type="ECO:0008006" key="4">
    <source>
        <dbReference type="Google" id="ProtNLM"/>
    </source>
</evidence>
<protein>
    <recommendedName>
        <fullName evidence="4">Phage holin family protein</fullName>
    </recommendedName>
</protein>
<keyword evidence="1" id="KW-0472">Membrane</keyword>
<comment type="caution">
    <text evidence="2">The sequence shown here is derived from an EMBL/GenBank/DDBJ whole genome shotgun (WGS) entry which is preliminary data.</text>
</comment>
<keyword evidence="3" id="KW-1185">Reference proteome</keyword>
<evidence type="ECO:0000256" key="1">
    <source>
        <dbReference type="SAM" id="Phobius"/>
    </source>
</evidence>
<dbReference type="RefSeq" id="WP_138234946.1">
    <property type="nucleotide sequence ID" value="NZ_CP185860.1"/>
</dbReference>
<evidence type="ECO:0000313" key="3">
    <source>
        <dbReference type="Proteomes" id="UP000306791"/>
    </source>
</evidence>
<evidence type="ECO:0000313" key="2">
    <source>
        <dbReference type="EMBL" id="TLM78450.1"/>
    </source>
</evidence>
<gene>
    <name evidence="2" type="ORF">FDY93_06610</name>
</gene>
<name>A0ABY2UK25_9GAMM</name>
<reference evidence="2 3" key="1">
    <citation type="submission" date="2019-05" db="EMBL/GenBank/DDBJ databases">
        <title>Microbulbifer harenosus sp. nov., an alginate-degrading bacterium isolated from coastal sand.</title>
        <authorList>
            <person name="Huang H."/>
            <person name="Mo K."/>
            <person name="Bao S."/>
        </authorList>
    </citation>
    <scope>NUCLEOTIDE SEQUENCE [LARGE SCALE GENOMIC DNA]</scope>
    <source>
        <strain evidence="2 3">HB161719</strain>
    </source>
</reference>
<accession>A0ABY2UK25</accession>
<proteinExistence type="predicted"/>
<feature type="transmembrane region" description="Helical" evidence="1">
    <location>
        <begin position="7"/>
        <end position="27"/>
    </location>
</feature>
<feature type="transmembrane region" description="Helical" evidence="1">
    <location>
        <begin position="33"/>
        <end position="58"/>
    </location>
</feature>
<sequence length="97" mass="10950">MELIAEAVMALIMTVVEVLAALITPAAEVAAPFLILLVEALVWLVLLLVQLVLALIYWRKLNIPGKPQFNGLRGKLKSFSIQWRKRRENKKARKQSS</sequence>
<organism evidence="2 3">
    <name type="scientific">Microbulbifer harenosus</name>
    <dbReference type="NCBI Taxonomy" id="2576840"/>
    <lineage>
        <taxon>Bacteria</taxon>
        <taxon>Pseudomonadati</taxon>
        <taxon>Pseudomonadota</taxon>
        <taxon>Gammaproteobacteria</taxon>
        <taxon>Cellvibrionales</taxon>
        <taxon>Microbulbiferaceae</taxon>
        <taxon>Microbulbifer</taxon>
    </lineage>
</organism>
<dbReference type="Proteomes" id="UP000306791">
    <property type="component" value="Unassembled WGS sequence"/>
</dbReference>
<dbReference type="EMBL" id="VANI01000006">
    <property type="protein sequence ID" value="TLM78450.1"/>
    <property type="molecule type" value="Genomic_DNA"/>
</dbReference>
<keyword evidence="1" id="KW-0812">Transmembrane</keyword>